<dbReference type="RefSeq" id="WP_201958863.1">
    <property type="nucleotide sequence ID" value="NZ_JAERRJ010000045.1"/>
</dbReference>
<sequence length="502" mass="54432">SQAAVVAQEDHTGDTRLIGYIVPDTSTTALDGGEKELVGEWRRIYDGLYSGNDFSRAVQDGGFGEDFSGWNSSYSGSPIPLEHMREWQKATVDRIRGLNPSRVLEIGVGSGLLLAQLATHCAEYWATDLSSMAITTLEHRLRESDVEWADRVVLGVRAAHELDGLPEGHFDTIVLNSVVQYFPGAGYLRTVIERAVKLLAPGGNLFIGDVRNFALLRQFAIGIELARGGCADAAEFRERVRRSISSEQELLLAPEFFAGLAGELAGVDGVDIQLKRGFSVNELTRYRYDVVVQKAPGRVLSAAETHRVGFTDLASLEAVLRSAGPECMRVERVPHAGLTGGNEAERRVDAGRVVKSYELATESIFSAADSRAVAVLPEDLYTLGQRLGLLTAVTWSKETGCMDAVFIDPEVAAGRSLIDVYTPASSDGGRARHANNPQAGLLALQVRQYAADRLPEFMVPSAIMAIEMLPLTVNGKLDKRALPIPEFASGVVYRAPSTSVER</sequence>
<name>A0ABS1MJ45_9NOCA</name>
<dbReference type="GO" id="GO:0032259">
    <property type="term" value="P:methylation"/>
    <property type="evidence" value="ECO:0007669"/>
    <property type="project" value="UniProtKB-KW"/>
</dbReference>
<dbReference type="InterPro" id="IPR045851">
    <property type="entry name" value="AMP-bd_C_sf"/>
</dbReference>
<accession>A0ABS1MJ45</accession>
<keyword evidence="2" id="KW-0808">Transferase</keyword>
<keyword evidence="2" id="KW-0489">Methyltransferase</keyword>
<organism evidence="2 3">
    <name type="scientific">Nocardia acididurans</name>
    <dbReference type="NCBI Taxonomy" id="2802282"/>
    <lineage>
        <taxon>Bacteria</taxon>
        <taxon>Bacillati</taxon>
        <taxon>Actinomycetota</taxon>
        <taxon>Actinomycetes</taxon>
        <taxon>Mycobacteriales</taxon>
        <taxon>Nocardiaceae</taxon>
        <taxon>Nocardia</taxon>
    </lineage>
</organism>
<protein>
    <submittedName>
        <fullName evidence="2">Methyltransferase</fullName>
    </submittedName>
</protein>
<dbReference type="InterPro" id="IPR029063">
    <property type="entry name" value="SAM-dependent_MTases_sf"/>
</dbReference>
<feature type="non-terminal residue" evidence="2">
    <location>
        <position position="1"/>
    </location>
</feature>
<evidence type="ECO:0000313" key="2">
    <source>
        <dbReference type="EMBL" id="MBL1080344.1"/>
    </source>
</evidence>
<keyword evidence="3" id="KW-1185">Reference proteome</keyword>
<evidence type="ECO:0000259" key="1">
    <source>
        <dbReference type="Pfam" id="PF08242"/>
    </source>
</evidence>
<dbReference type="Gene3D" id="3.40.50.150">
    <property type="entry name" value="Vaccinia Virus protein VP39"/>
    <property type="match status" value="1"/>
</dbReference>
<feature type="non-terminal residue" evidence="2">
    <location>
        <position position="502"/>
    </location>
</feature>
<dbReference type="SUPFAM" id="SSF53335">
    <property type="entry name" value="S-adenosyl-L-methionine-dependent methyltransferases"/>
    <property type="match status" value="1"/>
</dbReference>
<proteinExistence type="predicted"/>
<dbReference type="PANTHER" id="PTHR45527:SF1">
    <property type="entry name" value="FATTY ACID SYNTHASE"/>
    <property type="match status" value="1"/>
</dbReference>
<evidence type="ECO:0000313" key="3">
    <source>
        <dbReference type="Proteomes" id="UP000602198"/>
    </source>
</evidence>
<dbReference type="CDD" id="cd02440">
    <property type="entry name" value="AdoMet_MTases"/>
    <property type="match status" value="1"/>
</dbReference>
<reference evidence="2 3" key="1">
    <citation type="submission" date="2021-01" db="EMBL/GenBank/DDBJ databases">
        <title>WGS of actinomycetes isolated from Thailand.</title>
        <authorList>
            <person name="Thawai C."/>
        </authorList>
    </citation>
    <scope>NUCLEOTIDE SEQUENCE [LARGE SCALE GENOMIC DNA]</scope>
    <source>
        <strain evidence="2 3">LPG 2</strain>
    </source>
</reference>
<dbReference type="PANTHER" id="PTHR45527">
    <property type="entry name" value="NONRIBOSOMAL PEPTIDE SYNTHETASE"/>
    <property type="match status" value="1"/>
</dbReference>
<dbReference type="Gene3D" id="3.30.300.30">
    <property type="match status" value="1"/>
</dbReference>
<feature type="domain" description="Methyltransferase type 12" evidence="1">
    <location>
        <begin position="104"/>
        <end position="205"/>
    </location>
</feature>
<dbReference type="SUPFAM" id="SSF56801">
    <property type="entry name" value="Acetyl-CoA synthetase-like"/>
    <property type="match status" value="1"/>
</dbReference>
<dbReference type="Proteomes" id="UP000602198">
    <property type="component" value="Unassembled WGS sequence"/>
</dbReference>
<dbReference type="InterPro" id="IPR013217">
    <property type="entry name" value="Methyltransf_12"/>
</dbReference>
<dbReference type="GO" id="GO:0008168">
    <property type="term" value="F:methyltransferase activity"/>
    <property type="evidence" value="ECO:0007669"/>
    <property type="project" value="UniProtKB-KW"/>
</dbReference>
<gene>
    <name evidence="2" type="ORF">JK358_38715</name>
</gene>
<comment type="caution">
    <text evidence="2">The sequence shown here is derived from an EMBL/GenBank/DDBJ whole genome shotgun (WGS) entry which is preliminary data.</text>
</comment>
<dbReference type="EMBL" id="JAERRJ010000045">
    <property type="protein sequence ID" value="MBL1080344.1"/>
    <property type="molecule type" value="Genomic_DNA"/>
</dbReference>
<dbReference type="Pfam" id="PF08242">
    <property type="entry name" value="Methyltransf_12"/>
    <property type="match status" value="1"/>
</dbReference>